<evidence type="ECO:0000256" key="1">
    <source>
        <dbReference type="ARBA" id="ARBA00023015"/>
    </source>
</evidence>
<dbReference type="Gene3D" id="1.10.10.60">
    <property type="entry name" value="Homeodomain-like"/>
    <property type="match status" value="1"/>
</dbReference>
<dbReference type="Gene3D" id="1.10.357.10">
    <property type="entry name" value="Tetracycline Repressor, domain 2"/>
    <property type="match status" value="1"/>
</dbReference>
<dbReference type="InterPro" id="IPR009057">
    <property type="entry name" value="Homeodomain-like_sf"/>
</dbReference>
<organism evidence="6 7">
    <name type="scientific">Acinetobacter terrae</name>
    <dbReference type="NCBI Taxonomy" id="2731247"/>
    <lineage>
        <taxon>Bacteria</taxon>
        <taxon>Pseudomonadati</taxon>
        <taxon>Pseudomonadota</taxon>
        <taxon>Gammaproteobacteria</taxon>
        <taxon>Moraxellales</taxon>
        <taxon>Moraxellaceae</taxon>
        <taxon>Acinetobacter</taxon>
        <taxon>Acinetobacter Taxon 24</taxon>
    </lineage>
</organism>
<dbReference type="Proteomes" id="UP000291380">
    <property type="component" value="Unassembled WGS sequence"/>
</dbReference>
<evidence type="ECO:0000256" key="4">
    <source>
        <dbReference type="PROSITE-ProRule" id="PRU00335"/>
    </source>
</evidence>
<dbReference type="InterPro" id="IPR001647">
    <property type="entry name" value="HTH_TetR"/>
</dbReference>
<comment type="caution">
    <text evidence="6">The sequence shown here is derived from an EMBL/GenBank/DDBJ whole genome shotgun (WGS) entry which is preliminary data.</text>
</comment>
<keyword evidence="1" id="KW-0805">Transcription regulation</keyword>
<evidence type="ECO:0000313" key="7">
    <source>
        <dbReference type="Proteomes" id="UP000291380"/>
    </source>
</evidence>
<evidence type="ECO:0000313" key="6">
    <source>
        <dbReference type="EMBL" id="TCB58081.1"/>
    </source>
</evidence>
<feature type="domain" description="HTH tetR-type" evidence="5">
    <location>
        <begin position="10"/>
        <end position="70"/>
    </location>
</feature>
<dbReference type="GO" id="GO:0000976">
    <property type="term" value="F:transcription cis-regulatory region binding"/>
    <property type="evidence" value="ECO:0007669"/>
    <property type="project" value="TreeGrafter"/>
</dbReference>
<dbReference type="PANTHER" id="PTHR30055">
    <property type="entry name" value="HTH-TYPE TRANSCRIPTIONAL REGULATOR RUTR"/>
    <property type="match status" value="1"/>
</dbReference>
<dbReference type="OrthoDB" id="9796019at2"/>
<dbReference type="EMBL" id="SJOA01000014">
    <property type="protein sequence ID" value="TCB58081.1"/>
    <property type="molecule type" value="Genomic_DNA"/>
</dbReference>
<dbReference type="SUPFAM" id="SSF46689">
    <property type="entry name" value="Homeodomain-like"/>
    <property type="match status" value="1"/>
</dbReference>
<protein>
    <submittedName>
        <fullName evidence="6">TetR/AcrR family transcriptional regulator</fullName>
    </submittedName>
</protein>
<evidence type="ECO:0000256" key="2">
    <source>
        <dbReference type="ARBA" id="ARBA00023125"/>
    </source>
</evidence>
<dbReference type="InterPro" id="IPR036271">
    <property type="entry name" value="Tet_transcr_reg_TetR-rel_C_sf"/>
</dbReference>
<feature type="DNA-binding region" description="H-T-H motif" evidence="4">
    <location>
        <begin position="33"/>
        <end position="52"/>
    </location>
</feature>
<dbReference type="SUPFAM" id="SSF48498">
    <property type="entry name" value="Tetracyclin repressor-like, C-terminal domain"/>
    <property type="match status" value="1"/>
</dbReference>
<name>A0A4R0EKY8_9GAMM</name>
<proteinExistence type="predicted"/>
<sequence length="189" mass="22161">MTEVEVEKTSRRKQCILKAVIAALEEYDYSHLTVEDIAARAGVGKSTIYRWWKHKSDLVFDAFKEQTASVFELDFQQSLEFNLNQQLLKLSHALNHPVGRALLVVMAEHREAAGEFFKQYLLPRREQTRKLIQIAIERHEIIADYPFELMLDALYGPIHYQIIFFNRMPDETYIQNLVHLLMQPALVQK</sequence>
<dbReference type="PROSITE" id="PS50977">
    <property type="entry name" value="HTH_TETR_2"/>
    <property type="match status" value="1"/>
</dbReference>
<reference evidence="6 7" key="1">
    <citation type="submission" date="2019-02" db="EMBL/GenBank/DDBJ databases">
        <title>High diversity of culturable Acinetobacter species in natural soil and water ecosystems.</title>
        <authorList>
            <person name="Radolfova-Krizova L."/>
            <person name="Nemec A."/>
        </authorList>
    </citation>
    <scope>NUCLEOTIDE SEQUENCE [LARGE SCALE GENOMIC DNA]</scope>
    <source>
        <strain evidence="6 7">ANC 4281</strain>
    </source>
</reference>
<keyword evidence="3" id="KW-0804">Transcription</keyword>
<dbReference type="InterPro" id="IPR011075">
    <property type="entry name" value="TetR_C"/>
</dbReference>
<dbReference type="Pfam" id="PF16859">
    <property type="entry name" value="TetR_C_11"/>
    <property type="match status" value="1"/>
</dbReference>
<keyword evidence="2 4" id="KW-0238">DNA-binding</keyword>
<evidence type="ECO:0000259" key="5">
    <source>
        <dbReference type="PROSITE" id="PS50977"/>
    </source>
</evidence>
<dbReference type="PANTHER" id="PTHR30055:SF148">
    <property type="entry name" value="TETR-FAMILY TRANSCRIPTIONAL REGULATOR"/>
    <property type="match status" value="1"/>
</dbReference>
<accession>A0A4R0EKY8</accession>
<dbReference type="AlphaFoldDB" id="A0A4R0EKY8"/>
<dbReference type="InterPro" id="IPR050109">
    <property type="entry name" value="HTH-type_TetR-like_transc_reg"/>
</dbReference>
<dbReference type="RefSeq" id="WP_131271595.1">
    <property type="nucleotide sequence ID" value="NZ_SJOA01000014.1"/>
</dbReference>
<gene>
    <name evidence="6" type="ORF">E0H85_11320</name>
</gene>
<dbReference type="GO" id="GO:0003700">
    <property type="term" value="F:DNA-binding transcription factor activity"/>
    <property type="evidence" value="ECO:0007669"/>
    <property type="project" value="TreeGrafter"/>
</dbReference>
<dbReference type="Pfam" id="PF00440">
    <property type="entry name" value="TetR_N"/>
    <property type="match status" value="1"/>
</dbReference>
<evidence type="ECO:0000256" key="3">
    <source>
        <dbReference type="ARBA" id="ARBA00023163"/>
    </source>
</evidence>